<dbReference type="EMBL" id="JAWDGP010002895">
    <property type="protein sequence ID" value="KAK3778644.1"/>
    <property type="molecule type" value="Genomic_DNA"/>
</dbReference>
<keyword evidence="2" id="KW-1185">Reference proteome</keyword>
<dbReference type="AlphaFoldDB" id="A0AAE0ZZN5"/>
<organism evidence="1 2">
    <name type="scientific">Elysia crispata</name>
    <name type="common">lettuce slug</name>
    <dbReference type="NCBI Taxonomy" id="231223"/>
    <lineage>
        <taxon>Eukaryota</taxon>
        <taxon>Metazoa</taxon>
        <taxon>Spiralia</taxon>
        <taxon>Lophotrochozoa</taxon>
        <taxon>Mollusca</taxon>
        <taxon>Gastropoda</taxon>
        <taxon>Heterobranchia</taxon>
        <taxon>Euthyneura</taxon>
        <taxon>Panpulmonata</taxon>
        <taxon>Sacoglossa</taxon>
        <taxon>Placobranchoidea</taxon>
        <taxon>Plakobranchidae</taxon>
        <taxon>Elysia</taxon>
    </lineage>
</organism>
<accession>A0AAE0ZZN5</accession>
<reference evidence="1" key="1">
    <citation type="journal article" date="2023" name="G3 (Bethesda)">
        <title>A reference genome for the long-term kleptoplast-retaining sea slug Elysia crispata morphotype clarki.</title>
        <authorList>
            <person name="Eastman K.E."/>
            <person name="Pendleton A.L."/>
            <person name="Shaikh M.A."/>
            <person name="Suttiyut T."/>
            <person name="Ogas R."/>
            <person name="Tomko P."/>
            <person name="Gavelis G."/>
            <person name="Widhalm J.R."/>
            <person name="Wisecaver J.H."/>
        </authorList>
    </citation>
    <scope>NUCLEOTIDE SEQUENCE</scope>
    <source>
        <strain evidence="1">ECLA1</strain>
    </source>
</reference>
<sequence length="100" mass="11528">MTERKVIKDIKFSIYLIKTAVWHGNSMAASPSNESVTMKLVSAYPLALRWHVFVGAWSRCGFCWCVEPMRFLLVREADAVFLGAWIRCGFYWCVEPMRCG</sequence>
<dbReference type="Proteomes" id="UP001283361">
    <property type="component" value="Unassembled WGS sequence"/>
</dbReference>
<name>A0AAE0ZZN5_9GAST</name>
<proteinExistence type="predicted"/>
<comment type="caution">
    <text evidence="1">The sequence shown here is derived from an EMBL/GenBank/DDBJ whole genome shotgun (WGS) entry which is preliminary data.</text>
</comment>
<protein>
    <submittedName>
        <fullName evidence="1">Uncharacterized protein</fullName>
    </submittedName>
</protein>
<evidence type="ECO:0000313" key="1">
    <source>
        <dbReference type="EMBL" id="KAK3778644.1"/>
    </source>
</evidence>
<evidence type="ECO:0000313" key="2">
    <source>
        <dbReference type="Proteomes" id="UP001283361"/>
    </source>
</evidence>
<gene>
    <name evidence="1" type="ORF">RRG08_012920</name>
</gene>